<evidence type="ECO:0000256" key="7">
    <source>
        <dbReference type="ARBA" id="ARBA00022833"/>
    </source>
</evidence>
<name>A0A815EUN4_9BILA</name>
<sequence>MGTNPSDLIKSIKTKNSSVPDSGKEQNQEESTNVIESVDTQLSKESSQEEKSEQIIEKSIPSTNQILHELDHRSTLNFNKSSSLKTSRKGRTTATNTALDYEPPTNNNQNRTPIASKNQINETSETEHATSFVTNALSNTKRGLHDTFKIMKLAADVHDTLFIEELKDSVSPLLRALAIRQKYMHHSCQSYSTTIEPFLAKILEEDDHYQRTSLNVNLPKKEESDLPTTVAIKVENPFSKPLLPPMDACVRAEKGIYHVYTLNEQKQWIPAKYKSITMDEFIEDYTLISKMIVDGPLQSYCHRRLQYLKTKHELHTLLNEVKEWSEAKSASHRDFYNIRKVDTHIHAVASMHQKSLLTFMKKKMQVSSDMKVYKKPDGTMLTLKQVFDELKLDINHIDIDQLGVHADRHTFQRFDRFNANYNPAGKAMLREIFMKPNNHIDGVFYAELLKEVITNLEVSRYQHAEFRMSIQGRSMDEWDKLAKWFLKNEMHSTNVSYMIQVPRIFTAHRAGGKLKNFEELLTNLFQPLFDATIHPESHPDLFRFMRYFTGFDSVDDESKPERSISTCHTIDPDQWNTNENPPYAYYLFYMYANILTLNQLRRSRGLNTYQLRPHCGEAGDVSHLATAYILAENISHGLVLRESSVLQYLYYLCQIGIAMSPLSNNSLFLSYNRNPFLEYFQRGLCVSLSTDDPLQFHFTKEPLMEEYSIAAQIWKLSSIDMCEIARNSVLMSGYPDEVKKAWLGVGYKQPGIAGNDIRRSNVPNIRIGHRYEVLCEELRLLKVAYHSRQEEDTTEDSF</sequence>
<evidence type="ECO:0000256" key="2">
    <source>
        <dbReference type="ARBA" id="ARBA00004955"/>
    </source>
</evidence>
<dbReference type="Pfam" id="PF19326">
    <property type="entry name" value="AMP_deaminase"/>
    <property type="match status" value="1"/>
</dbReference>
<feature type="region of interest" description="Disordered" evidence="9">
    <location>
        <begin position="1"/>
        <end position="113"/>
    </location>
</feature>
<dbReference type="InterPro" id="IPR006329">
    <property type="entry name" value="AMPD"/>
</dbReference>
<feature type="compositionally biased region" description="Polar residues" evidence="9">
    <location>
        <begin position="29"/>
        <end position="41"/>
    </location>
</feature>
<evidence type="ECO:0000313" key="13">
    <source>
        <dbReference type="Proteomes" id="UP000663870"/>
    </source>
</evidence>
<keyword evidence="13" id="KW-1185">Reference proteome</keyword>
<dbReference type="GO" id="GO:0046033">
    <property type="term" value="P:AMP metabolic process"/>
    <property type="evidence" value="ECO:0007669"/>
    <property type="project" value="TreeGrafter"/>
</dbReference>
<organism evidence="10 12">
    <name type="scientific">Rotaria sordida</name>
    <dbReference type="NCBI Taxonomy" id="392033"/>
    <lineage>
        <taxon>Eukaryota</taxon>
        <taxon>Metazoa</taxon>
        <taxon>Spiralia</taxon>
        <taxon>Gnathifera</taxon>
        <taxon>Rotifera</taxon>
        <taxon>Eurotatoria</taxon>
        <taxon>Bdelloidea</taxon>
        <taxon>Philodinida</taxon>
        <taxon>Philodinidae</taxon>
        <taxon>Rotaria</taxon>
    </lineage>
</organism>
<proteinExistence type="inferred from homology"/>
<comment type="caution">
    <text evidence="10">The sequence shown here is derived from an EMBL/GenBank/DDBJ whole genome shotgun (WGS) entry which is preliminary data.</text>
</comment>
<feature type="compositionally biased region" description="Polar residues" evidence="9">
    <location>
        <begin position="92"/>
        <end position="113"/>
    </location>
</feature>
<dbReference type="Proteomes" id="UP000663870">
    <property type="component" value="Unassembled WGS sequence"/>
</dbReference>
<evidence type="ECO:0000256" key="6">
    <source>
        <dbReference type="ARBA" id="ARBA00022801"/>
    </source>
</evidence>
<evidence type="ECO:0000313" key="10">
    <source>
        <dbReference type="EMBL" id="CAF1317038.1"/>
    </source>
</evidence>
<dbReference type="GO" id="GO:0003876">
    <property type="term" value="F:AMP deaminase activity"/>
    <property type="evidence" value="ECO:0007669"/>
    <property type="project" value="UniProtKB-EC"/>
</dbReference>
<reference evidence="10" key="1">
    <citation type="submission" date="2021-02" db="EMBL/GenBank/DDBJ databases">
        <authorList>
            <person name="Nowell W R."/>
        </authorList>
    </citation>
    <scope>NUCLEOTIDE SEQUENCE</scope>
</reference>
<evidence type="ECO:0000256" key="8">
    <source>
        <dbReference type="PIRNR" id="PIRNR001251"/>
    </source>
</evidence>
<dbReference type="NCBIfam" id="TIGR01429">
    <property type="entry name" value="AMP_deaminase"/>
    <property type="match status" value="1"/>
</dbReference>
<dbReference type="PANTHER" id="PTHR11359:SF0">
    <property type="entry name" value="AMP DEAMINASE"/>
    <property type="match status" value="1"/>
</dbReference>
<dbReference type="UniPathway" id="UPA00591">
    <property type="reaction ID" value="UER00663"/>
</dbReference>
<dbReference type="EMBL" id="CAJNOL010004958">
    <property type="protein sequence ID" value="CAF1597550.1"/>
    <property type="molecule type" value="Genomic_DNA"/>
</dbReference>
<evidence type="ECO:0000256" key="3">
    <source>
        <dbReference type="ARBA" id="ARBA00006676"/>
    </source>
</evidence>
<dbReference type="PROSITE" id="PS00485">
    <property type="entry name" value="A_DEAMINASE"/>
    <property type="match status" value="1"/>
</dbReference>
<dbReference type="Gene3D" id="3.20.20.140">
    <property type="entry name" value="Metal-dependent hydrolases"/>
    <property type="match status" value="1"/>
</dbReference>
<protein>
    <recommendedName>
        <fullName evidence="4 8">AMP deaminase</fullName>
        <ecNumber evidence="4 8">3.5.4.6</ecNumber>
    </recommendedName>
</protein>
<feature type="compositionally biased region" description="Polar residues" evidence="9">
    <location>
        <begin position="75"/>
        <end position="85"/>
    </location>
</feature>
<accession>A0A815EUN4</accession>
<gene>
    <name evidence="11" type="ORF">JXQ802_LOCUS47914</name>
    <name evidence="10" type="ORF">PYM288_LOCUS30715</name>
</gene>
<evidence type="ECO:0000256" key="9">
    <source>
        <dbReference type="SAM" id="MobiDB-lite"/>
    </source>
</evidence>
<dbReference type="EC" id="3.5.4.6" evidence="4 8"/>
<dbReference type="PANTHER" id="PTHR11359">
    <property type="entry name" value="AMP DEAMINASE"/>
    <property type="match status" value="1"/>
</dbReference>
<comment type="cofactor">
    <cofactor evidence="1 8">
        <name>Zn(2+)</name>
        <dbReference type="ChEBI" id="CHEBI:29105"/>
    </cofactor>
</comment>
<keyword evidence="6 8" id="KW-0378">Hydrolase</keyword>
<comment type="similarity">
    <text evidence="3 8">Belongs to the metallo-dependent hydrolases superfamily. Adenosine and AMP deaminases family.</text>
</comment>
<dbReference type="Gene3D" id="4.10.800.20">
    <property type="match status" value="1"/>
</dbReference>
<feature type="compositionally biased region" description="Basic and acidic residues" evidence="9">
    <location>
        <begin position="46"/>
        <end position="56"/>
    </location>
</feature>
<comment type="catalytic activity">
    <reaction evidence="8">
        <text>AMP + H2O + H(+) = IMP + NH4(+)</text>
        <dbReference type="Rhea" id="RHEA:14777"/>
        <dbReference type="ChEBI" id="CHEBI:15377"/>
        <dbReference type="ChEBI" id="CHEBI:15378"/>
        <dbReference type="ChEBI" id="CHEBI:28938"/>
        <dbReference type="ChEBI" id="CHEBI:58053"/>
        <dbReference type="ChEBI" id="CHEBI:456215"/>
        <dbReference type="EC" id="3.5.4.6"/>
    </reaction>
</comment>
<keyword evidence="7" id="KW-0862">Zinc</keyword>
<dbReference type="FunFam" id="3.20.20.140:FF:000035">
    <property type="entry name" value="Probable amp deaminase"/>
    <property type="match status" value="1"/>
</dbReference>
<comment type="pathway">
    <text evidence="2">Purine metabolism; IMP biosynthesis via salvage pathway; IMP from AMP: step 1/1.</text>
</comment>
<keyword evidence="5 8" id="KW-0479">Metal-binding</keyword>
<dbReference type="GO" id="GO:0005829">
    <property type="term" value="C:cytosol"/>
    <property type="evidence" value="ECO:0007669"/>
    <property type="project" value="TreeGrafter"/>
</dbReference>
<evidence type="ECO:0000313" key="12">
    <source>
        <dbReference type="Proteomes" id="UP000663854"/>
    </source>
</evidence>
<dbReference type="GO" id="GO:0032264">
    <property type="term" value="P:IMP salvage"/>
    <property type="evidence" value="ECO:0007669"/>
    <property type="project" value="UniProtKB-UniPathway"/>
</dbReference>
<evidence type="ECO:0000256" key="1">
    <source>
        <dbReference type="ARBA" id="ARBA00001947"/>
    </source>
</evidence>
<dbReference type="EMBL" id="CAJNOH010002939">
    <property type="protein sequence ID" value="CAF1317038.1"/>
    <property type="molecule type" value="Genomic_DNA"/>
</dbReference>
<evidence type="ECO:0000256" key="5">
    <source>
        <dbReference type="ARBA" id="ARBA00022723"/>
    </source>
</evidence>
<dbReference type="SUPFAM" id="SSF51556">
    <property type="entry name" value="Metallo-dependent hydrolases"/>
    <property type="match status" value="1"/>
</dbReference>
<dbReference type="AlphaFoldDB" id="A0A815EUN4"/>
<evidence type="ECO:0000256" key="4">
    <source>
        <dbReference type="ARBA" id="ARBA00012775"/>
    </source>
</evidence>
<dbReference type="Proteomes" id="UP000663854">
    <property type="component" value="Unassembled WGS sequence"/>
</dbReference>
<evidence type="ECO:0000313" key="11">
    <source>
        <dbReference type="EMBL" id="CAF1597550.1"/>
    </source>
</evidence>
<dbReference type="GO" id="GO:0046872">
    <property type="term" value="F:metal ion binding"/>
    <property type="evidence" value="ECO:0007669"/>
    <property type="project" value="UniProtKB-KW"/>
</dbReference>
<dbReference type="InterPro" id="IPR006650">
    <property type="entry name" value="A/AMP_deam_AS"/>
</dbReference>
<dbReference type="PIRSF" id="PIRSF001251">
    <property type="entry name" value="AMP_deaminase_met"/>
    <property type="match status" value="1"/>
</dbReference>
<dbReference type="InterPro" id="IPR032466">
    <property type="entry name" value="Metal_Hydrolase"/>
</dbReference>